<comment type="caution">
    <text evidence="2">The sequence shown here is derived from an EMBL/GenBank/DDBJ whole genome shotgun (WGS) entry which is preliminary data.</text>
</comment>
<dbReference type="AlphaFoldDB" id="A0A0F4LPC0"/>
<dbReference type="STRING" id="303541.JF72_10680"/>
<name>A0A0F4LPC0_9LACO</name>
<dbReference type="RefSeq" id="WP_052726785.1">
    <property type="nucleotide sequence ID" value="NZ_KQ034000.1"/>
</dbReference>
<proteinExistence type="predicted"/>
<evidence type="ECO:0000313" key="2">
    <source>
        <dbReference type="EMBL" id="KJY60129.1"/>
    </source>
</evidence>
<keyword evidence="1" id="KW-1133">Transmembrane helix</keyword>
<feature type="transmembrane region" description="Helical" evidence="1">
    <location>
        <begin position="29"/>
        <end position="49"/>
    </location>
</feature>
<evidence type="ECO:0000313" key="3">
    <source>
        <dbReference type="Proteomes" id="UP000033682"/>
    </source>
</evidence>
<protein>
    <submittedName>
        <fullName evidence="2">Uncharacterized protein yijF</fullName>
    </submittedName>
</protein>
<accession>A0A0F4LPC0</accession>
<evidence type="ECO:0000256" key="1">
    <source>
        <dbReference type="SAM" id="Phobius"/>
    </source>
</evidence>
<organism evidence="2 3">
    <name type="scientific">Lactobacillus apis</name>
    <dbReference type="NCBI Taxonomy" id="303541"/>
    <lineage>
        <taxon>Bacteria</taxon>
        <taxon>Bacillati</taxon>
        <taxon>Bacillota</taxon>
        <taxon>Bacilli</taxon>
        <taxon>Lactobacillales</taxon>
        <taxon>Lactobacillaceae</taxon>
        <taxon>Lactobacillus</taxon>
    </lineage>
</organism>
<feature type="transmembrane region" description="Helical" evidence="1">
    <location>
        <begin position="79"/>
        <end position="96"/>
    </location>
</feature>
<keyword evidence="1" id="KW-0472">Membrane</keyword>
<reference evidence="2 3" key="1">
    <citation type="submission" date="2015-01" db="EMBL/GenBank/DDBJ databases">
        <title>Comparative genomics of the lactic acid bacteria isolated from the honey bee gut.</title>
        <authorList>
            <person name="Ellegaard K.M."/>
            <person name="Tamarit D."/>
            <person name="Javelind E."/>
            <person name="Olofsson T."/>
            <person name="Andersson S.G."/>
            <person name="Vasquez A."/>
        </authorList>
    </citation>
    <scope>NUCLEOTIDE SEQUENCE [LARGE SCALE GENOMIC DNA]</scope>
    <source>
        <strain evidence="2 3">Hma11</strain>
    </source>
</reference>
<dbReference type="EMBL" id="JXLG01000009">
    <property type="protein sequence ID" value="KJY60129.1"/>
    <property type="molecule type" value="Genomic_DNA"/>
</dbReference>
<keyword evidence="1" id="KW-0812">Transmembrane</keyword>
<keyword evidence="3" id="KW-1185">Reference proteome</keyword>
<dbReference type="HOGENOM" id="CLU_101317_0_1_9"/>
<gene>
    <name evidence="2" type="primary">yijF</name>
    <name evidence="2" type="ORF">JF72_10680</name>
</gene>
<sequence length="164" mass="19621">MKQKRTIDLIEDDYFTSGDWHLKIEQTSIALLGWLFVFLPFFGLALPLWQPHFASLLPFNYNTAILRPLEFLAKFFDDYFVFISISYLTLTFLNNYRFATSWRDHLIVDQDRQQERSQLVEQAWQEKFGNLDERHNCSFYCVEPQQNLETDFAQTLFAKGERKL</sequence>
<dbReference type="Proteomes" id="UP000033682">
    <property type="component" value="Unassembled WGS sequence"/>
</dbReference>
<dbReference type="PATRIC" id="fig|303541.3.peg.1232"/>